<dbReference type="OrthoDB" id="9800545at2"/>
<dbReference type="InterPro" id="IPR041556">
    <property type="entry name" value="DsbG_N"/>
</dbReference>
<dbReference type="InterPro" id="IPR036249">
    <property type="entry name" value="Thioredoxin-like_sf"/>
</dbReference>
<dbReference type="SUPFAM" id="SSF52833">
    <property type="entry name" value="Thioredoxin-like"/>
    <property type="match status" value="1"/>
</dbReference>
<feature type="chain" id="PRO_5033779705" evidence="1">
    <location>
        <begin position="22"/>
        <end position="246"/>
    </location>
</feature>
<dbReference type="EMBL" id="JRMP02000005">
    <property type="protein sequence ID" value="TLD94780.1"/>
    <property type="molecule type" value="Genomic_DNA"/>
</dbReference>
<dbReference type="Proteomes" id="UP000029714">
    <property type="component" value="Unassembled WGS sequence"/>
</dbReference>
<reference evidence="3 6" key="4">
    <citation type="submission" date="2019-12" db="EMBL/GenBank/DDBJ databases">
        <title>Multi-Generational Helicobacter saguini Isolates.</title>
        <authorList>
            <person name="Mannion A."/>
            <person name="Shen Z."/>
            <person name="Fox J.G."/>
        </authorList>
    </citation>
    <scope>NUCLEOTIDE SEQUENCE [LARGE SCALE GENOMIC DNA]</scope>
    <source>
        <strain evidence="3">16-048</strain>
        <strain evidence="6">16-048 (F4)</strain>
    </source>
</reference>
<reference evidence="4 5" key="1">
    <citation type="journal article" date="2014" name="Genome Announc.">
        <title>Draft genome sequences of eight enterohepatic helicobacter species isolated from both laboratory and wild rodents.</title>
        <authorList>
            <person name="Sheh A."/>
            <person name="Shen Z."/>
            <person name="Fox J.G."/>
        </authorList>
    </citation>
    <scope>NUCLEOTIDE SEQUENCE [LARGE SCALE GENOMIC DNA]</scope>
    <source>
        <strain evidence="4 5">MIT 97-6194</strain>
    </source>
</reference>
<comment type="caution">
    <text evidence="4">The sequence shown here is derived from an EMBL/GenBank/DDBJ whole genome shotgun (WGS) entry which is preliminary data.</text>
</comment>
<dbReference type="STRING" id="1548018.LS64_04835"/>
<dbReference type="Proteomes" id="UP000477070">
    <property type="component" value="Unassembled WGS sequence"/>
</dbReference>
<protein>
    <submittedName>
        <fullName evidence="4">Disulfide isomerase</fullName>
    </submittedName>
</protein>
<dbReference type="Gene3D" id="3.10.450.520">
    <property type="match status" value="1"/>
</dbReference>
<keyword evidence="4" id="KW-0413">Isomerase</keyword>
<dbReference type="Pfam" id="PF18257">
    <property type="entry name" value="DsbG_N"/>
    <property type="match status" value="1"/>
</dbReference>
<feature type="signal peptide" evidence="1">
    <location>
        <begin position="1"/>
        <end position="21"/>
    </location>
</feature>
<evidence type="ECO:0000313" key="5">
    <source>
        <dbReference type="Proteomes" id="UP000029714"/>
    </source>
</evidence>
<dbReference type="AlphaFoldDB" id="A0A347VPH2"/>
<accession>A0A347VPH2</accession>
<gene>
    <name evidence="3" type="ORF">DCO61_11310</name>
    <name evidence="4" type="ORF">LS64_004575</name>
</gene>
<keyword evidence="5" id="KW-1185">Reference proteome</keyword>
<reference evidence="4" key="3">
    <citation type="submission" date="2018-04" db="EMBL/GenBank/DDBJ databases">
        <authorList>
            <person name="Sheh A."/>
            <person name="Shen Z."/>
            <person name="Mannion A.J."/>
            <person name="Fox J.G."/>
        </authorList>
    </citation>
    <scope>NUCLEOTIDE SEQUENCE</scope>
    <source>
        <strain evidence="4">MIT 97-6194</strain>
    </source>
</reference>
<dbReference type="Gene3D" id="3.40.30.10">
    <property type="entry name" value="Glutaredoxin"/>
    <property type="match status" value="1"/>
</dbReference>
<evidence type="ECO:0000313" key="6">
    <source>
        <dbReference type="Proteomes" id="UP000477070"/>
    </source>
</evidence>
<dbReference type="EMBL" id="QBIU01000002">
    <property type="protein sequence ID" value="MWV70563.1"/>
    <property type="molecule type" value="Genomic_DNA"/>
</dbReference>
<dbReference type="GO" id="GO:0016853">
    <property type="term" value="F:isomerase activity"/>
    <property type="evidence" value="ECO:0007669"/>
    <property type="project" value="UniProtKB-KW"/>
</dbReference>
<evidence type="ECO:0000313" key="4">
    <source>
        <dbReference type="EMBL" id="TLD94780.1"/>
    </source>
</evidence>
<proteinExistence type="predicted"/>
<name>A0A347VPH2_9HELI</name>
<keyword evidence="1" id="KW-0732">Signal</keyword>
<evidence type="ECO:0000259" key="2">
    <source>
        <dbReference type="Pfam" id="PF18257"/>
    </source>
</evidence>
<sequence>MMKKILYLVAFCCAISQILQASKLTDMVQRVTGQKMSVIKEFSLKQDSNIKFVVLKDDSTSQRVIVMTNKAESFVQPLVPQAFITENEIDSNTLLSEVGSVQNYNMTYKTSSEVKKAIATLPKDYIINLSGKNPKKTYYIVSDPMCPHCQVELDNIDKKLAAGNVKMIVVGWMGEESANKAAEIYKKARSLKSDSEKLALLKKVYNKSYKAPAAPESDKKVIQEVVRALMGKGKVEGTPYIIEEDN</sequence>
<evidence type="ECO:0000313" key="3">
    <source>
        <dbReference type="EMBL" id="MWV70563.1"/>
    </source>
</evidence>
<reference evidence="4 5" key="2">
    <citation type="journal article" date="2016" name="Infect. Immun.">
        <title>Helicobacter saguini, a Novel Helicobacter Isolated from Cotton-Top Tamarins with Ulcerative Colitis, Has Proinflammatory Properties and Induces Typhlocolitis and Dysplasia in Gnotobiotic IL-10-/- Mice.</title>
        <authorList>
            <person name="Shen Z."/>
            <person name="Mannion A."/>
            <person name="Whary M.T."/>
            <person name="Muthupalani S."/>
            <person name="Sheh A."/>
            <person name="Feng Y."/>
            <person name="Gong G."/>
            <person name="Vandamme P."/>
            <person name="Holcombe H.R."/>
            <person name="Paster B.J."/>
            <person name="Fox J.G."/>
        </authorList>
    </citation>
    <scope>NUCLEOTIDE SEQUENCE [LARGE SCALE GENOMIC DNA]</scope>
    <source>
        <strain evidence="4 5">MIT 97-6194</strain>
    </source>
</reference>
<feature type="domain" description="Disulfide isomerase DsbG N-terminal" evidence="2">
    <location>
        <begin position="24"/>
        <end position="114"/>
    </location>
</feature>
<organism evidence="4 5">
    <name type="scientific">Helicobacter saguini</name>
    <dbReference type="NCBI Taxonomy" id="1548018"/>
    <lineage>
        <taxon>Bacteria</taxon>
        <taxon>Pseudomonadati</taxon>
        <taxon>Campylobacterota</taxon>
        <taxon>Epsilonproteobacteria</taxon>
        <taxon>Campylobacterales</taxon>
        <taxon>Helicobacteraceae</taxon>
        <taxon>Helicobacter</taxon>
    </lineage>
</organism>
<evidence type="ECO:0000256" key="1">
    <source>
        <dbReference type="SAM" id="SignalP"/>
    </source>
</evidence>